<proteinExistence type="predicted"/>
<dbReference type="Proteomes" id="UP000824469">
    <property type="component" value="Unassembled WGS sequence"/>
</dbReference>
<sequence>RTRTARIGRNRELSFETVGTKGHVGCRDPKELRANGILLRVFAAKRDKEARIGRFGDFFPRQFGTARPKGREG</sequence>
<comment type="caution">
    <text evidence="1">The sequence shown here is derived from an EMBL/GenBank/DDBJ whole genome shotgun (WGS) entry which is preliminary data.</text>
</comment>
<protein>
    <submittedName>
        <fullName evidence="1">Uncharacterized protein</fullName>
    </submittedName>
</protein>
<evidence type="ECO:0000313" key="1">
    <source>
        <dbReference type="EMBL" id="KAH9305265.1"/>
    </source>
</evidence>
<dbReference type="AlphaFoldDB" id="A0AA38FJS8"/>
<gene>
    <name evidence="1" type="ORF">KI387_009669</name>
</gene>
<accession>A0AA38FJS8</accession>
<feature type="non-terminal residue" evidence="1">
    <location>
        <position position="73"/>
    </location>
</feature>
<evidence type="ECO:0000313" key="2">
    <source>
        <dbReference type="Proteomes" id="UP000824469"/>
    </source>
</evidence>
<reference evidence="1 2" key="1">
    <citation type="journal article" date="2021" name="Nat. Plants">
        <title>The Taxus genome provides insights into paclitaxel biosynthesis.</title>
        <authorList>
            <person name="Xiong X."/>
            <person name="Gou J."/>
            <person name="Liao Q."/>
            <person name="Li Y."/>
            <person name="Zhou Q."/>
            <person name="Bi G."/>
            <person name="Li C."/>
            <person name="Du R."/>
            <person name="Wang X."/>
            <person name="Sun T."/>
            <person name="Guo L."/>
            <person name="Liang H."/>
            <person name="Lu P."/>
            <person name="Wu Y."/>
            <person name="Zhang Z."/>
            <person name="Ro D.K."/>
            <person name="Shang Y."/>
            <person name="Huang S."/>
            <person name="Yan J."/>
        </authorList>
    </citation>
    <scope>NUCLEOTIDE SEQUENCE [LARGE SCALE GENOMIC DNA]</scope>
    <source>
        <strain evidence="1">Ta-2019</strain>
    </source>
</reference>
<keyword evidence="2" id="KW-1185">Reference proteome</keyword>
<organism evidence="1 2">
    <name type="scientific">Taxus chinensis</name>
    <name type="common">Chinese yew</name>
    <name type="synonym">Taxus wallichiana var. chinensis</name>
    <dbReference type="NCBI Taxonomy" id="29808"/>
    <lineage>
        <taxon>Eukaryota</taxon>
        <taxon>Viridiplantae</taxon>
        <taxon>Streptophyta</taxon>
        <taxon>Embryophyta</taxon>
        <taxon>Tracheophyta</taxon>
        <taxon>Spermatophyta</taxon>
        <taxon>Pinopsida</taxon>
        <taxon>Pinidae</taxon>
        <taxon>Conifers II</taxon>
        <taxon>Cupressales</taxon>
        <taxon>Taxaceae</taxon>
        <taxon>Taxus</taxon>
    </lineage>
</organism>
<feature type="non-terminal residue" evidence="1">
    <location>
        <position position="1"/>
    </location>
</feature>
<name>A0AA38FJS8_TAXCH</name>
<dbReference type="EMBL" id="JAHRHJ020000008">
    <property type="protein sequence ID" value="KAH9305265.1"/>
    <property type="molecule type" value="Genomic_DNA"/>
</dbReference>